<evidence type="ECO:0000313" key="4">
    <source>
        <dbReference type="Proteomes" id="UP001225596"/>
    </source>
</evidence>
<evidence type="ECO:0000259" key="2">
    <source>
        <dbReference type="PROSITE" id="PS50113"/>
    </source>
</evidence>
<feature type="domain" description="PAS" evidence="1">
    <location>
        <begin position="9"/>
        <end position="79"/>
    </location>
</feature>
<gene>
    <name evidence="3" type="ORF">Q8A64_08920</name>
</gene>
<dbReference type="RefSeq" id="WP_338436465.1">
    <property type="nucleotide sequence ID" value="NZ_JAUYVH010000004.1"/>
</dbReference>
<reference evidence="3 4" key="1">
    <citation type="submission" date="2023-08" db="EMBL/GenBank/DDBJ databases">
        <title>Oxalobacteraceae gen .nov., isolated from river sludge outside the plant.</title>
        <authorList>
            <person name="Zhao S.Y."/>
        </authorList>
    </citation>
    <scope>NUCLEOTIDE SEQUENCE [LARGE SCALE GENOMIC DNA]</scope>
    <source>
        <strain evidence="3 4">R-40</strain>
    </source>
</reference>
<dbReference type="SMART" id="SM00091">
    <property type="entry name" value="PAS"/>
    <property type="match status" value="1"/>
</dbReference>
<dbReference type="EMBL" id="JAUYVH010000004">
    <property type="protein sequence ID" value="MDQ9170532.1"/>
    <property type="molecule type" value="Genomic_DNA"/>
</dbReference>
<sequence>MSQTTGSTSMELSESILKSIHEAVIYADLKGAIQYWNHGAETVFGFSAEEAVGQSLDIIIPEKLRKAHWDGYEKAIARGDTISGRGSRITRATHKSGQTLYVDMSFAMVRNQSNELIGSLAVARDATERYQEERKLRQQVAGLAPSA</sequence>
<dbReference type="PANTHER" id="PTHR44757">
    <property type="entry name" value="DIGUANYLATE CYCLASE DGCP"/>
    <property type="match status" value="1"/>
</dbReference>
<evidence type="ECO:0000259" key="1">
    <source>
        <dbReference type="PROSITE" id="PS50112"/>
    </source>
</evidence>
<feature type="domain" description="PAC" evidence="2">
    <location>
        <begin position="83"/>
        <end position="138"/>
    </location>
</feature>
<dbReference type="PROSITE" id="PS50112">
    <property type="entry name" value="PAS"/>
    <property type="match status" value="1"/>
</dbReference>
<proteinExistence type="predicted"/>
<dbReference type="InterPro" id="IPR052155">
    <property type="entry name" value="Biofilm_reg_signaling"/>
</dbReference>
<dbReference type="InterPro" id="IPR013767">
    <property type="entry name" value="PAS_fold"/>
</dbReference>
<dbReference type="InterPro" id="IPR000014">
    <property type="entry name" value="PAS"/>
</dbReference>
<dbReference type="InterPro" id="IPR000700">
    <property type="entry name" value="PAS-assoc_C"/>
</dbReference>
<name>A0ABU1BNN4_9BURK</name>
<dbReference type="SMART" id="SM00086">
    <property type="entry name" value="PAC"/>
    <property type="match status" value="1"/>
</dbReference>
<evidence type="ECO:0000313" key="3">
    <source>
        <dbReference type="EMBL" id="MDQ9170532.1"/>
    </source>
</evidence>
<dbReference type="PANTHER" id="PTHR44757:SF2">
    <property type="entry name" value="BIOFILM ARCHITECTURE MAINTENANCE PROTEIN MBAA"/>
    <property type="match status" value="1"/>
</dbReference>
<dbReference type="InterPro" id="IPR035965">
    <property type="entry name" value="PAS-like_dom_sf"/>
</dbReference>
<dbReference type="Proteomes" id="UP001225596">
    <property type="component" value="Unassembled WGS sequence"/>
</dbReference>
<dbReference type="Pfam" id="PF00989">
    <property type="entry name" value="PAS"/>
    <property type="match status" value="1"/>
</dbReference>
<organism evidence="3 4">
    <name type="scientific">Keguizhuia sedimenti</name>
    <dbReference type="NCBI Taxonomy" id="3064264"/>
    <lineage>
        <taxon>Bacteria</taxon>
        <taxon>Pseudomonadati</taxon>
        <taxon>Pseudomonadota</taxon>
        <taxon>Betaproteobacteria</taxon>
        <taxon>Burkholderiales</taxon>
        <taxon>Oxalobacteraceae</taxon>
        <taxon>Keguizhuia</taxon>
    </lineage>
</organism>
<accession>A0ABU1BNN4</accession>
<dbReference type="PROSITE" id="PS50113">
    <property type="entry name" value="PAC"/>
    <property type="match status" value="1"/>
</dbReference>
<comment type="caution">
    <text evidence="3">The sequence shown here is derived from an EMBL/GenBank/DDBJ whole genome shotgun (WGS) entry which is preliminary data.</text>
</comment>
<dbReference type="InterPro" id="IPR001610">
    <property type="entry name" value="PAC"/>
</dbReference>
<protein>
    <submittedName>
        <fullName evidence="3">PAS domain S-box protein</fullName>
    </submittedName>
</protein>
<dbReference type="Gene3D" id="3.30.450.20">
    <property type="entry name" value="PAS domain"/>
    <property type="match status" value="1"/>
</dbReference>
<dbReference type="CDD" id="cd00130">
    <property type="entry name" value="PAS"/>
    <property type="match status" value="1"/>
</dbReference>
<dbReference type="SUPFAM" id="SSF55785">
    <property type="entry name" value="PYP-like sensor domain (PAS domain)"/>
    <property type="match status" value="1"/>
</dbReference>
<keyword evidence="4" id="KW-1185">Reference proteome</keyword>
<dbReference type="NCBIfam" id="TIGR00229">
    <property type="entry name" value="sensory_box"/>
    <property type="match status" value="1"/>
</dbReference>